<dbReference type="Gene3D" id="3.40.50.1980">
    <property type="entry name" value="Nitrogenase molybdenum iron protein domain"/>
    <property type="match status" value="2"/>
</dbReference>
<dbReference type="SUPFAM" id="SSF53807">
    <property type="entry name" value="Helical backbone' metal receptor"/>
    <property type="match status" value="1"/>
</dbReference>
<comment type="caution">
    <text evidence="4">The sequence shown here is derived from an EMBL/GenBank/DDBJ whole genome shotgun (WGS) entry which is preliminary data.</text>
</comment>
<dbReference type="NCBIfam" id="NF038402">
    <property type="entry name" value="TroA_like"/>
    <property type="match status" value="1"/>
</dbReference>
<dbReference type="InterPro" id="IPR054828">
    <property type="entry name" value="Vit_B12_bind_prot"/>
</dbReference>
<feature type="chain" id="PRO_5030928111" evidence="2">
    <location>
        <begin position="36"/>
        <end position="347"/>
    </location>
</feature>
<dbReference type="InterPro" id="IPR051030">
    <property type="entry name" value="Vitamin_B12-ABC_binding"/>
</dbReference>
<accession>A0A7W9TMF1</accession>
<protein>
    <submittedName>
        <fullName evidence="4">Iron complex transport system substrate-binding protein/vitamin B12 transport system substrate-binding protein</fullName>
    </submittedName>
</protein>
<dbReference type="EMBL" id="JACHIB010000007">
    <property type="protein sequence ID" value="MBB6083430.1"/>
    <property type="molecule type" value="Genomic_DNA"/>
</dbReference>
<dbReference type="Pfam" id="PF01497">
    <property type="entry name" value="Peripla_BP_2"/>
    <property type="match status" value="1"/>
</dbReference>
<dbReference type="PROSITE" id="PS50983">
    <property type="entry name" value="FE_B12_PBP"/>
    <property type="match status" value="1"/>
</dbReference>
<proteinExistence type="predicted"/>
<organism evidence="4 5">
    <name type="scientific">Castellaniella defragrans</name>
    <name type="common">Alcaligenes defragrans</name>
    <dbReference type="NCBI Taxonomy" id="75697"/>
    <lineage>
        <taxon>Bacteria</taxon>
        <taxon>Pseudomonadati</taxon>
        <taxon>Pseudomonadota</taxon>
        <taxon>Betaproteobacteria</taxon>
        <taxon>Burkholderiales</taxon>
        <taxon>Alcaligenaceae</taxon>
        <taxon>Castellaniella</taxon>
    </lineage>
</organism>
<name>A0A7W9TMF1_CASDE</name>
<evidence type="ECO:0000313" key="4">
    <source>
        <dbReference type="EMBL" id="MBB6083430.1"/>
    </source>
</evidence>
<dbReference type="PANTHER" id="PTHR42860:SF1">
    <property type="entry name" value="VITAMIN B12-BINDING PROTEIN"/>
    <property type="match status" value="1"/>
</dbReference>
<dbReference type="InterPro" id="IPR002491">
    <property type="entry name" value="ABC_transptr_periplasmic_BD"/>
</dbReference>
<dbReference type="AlphaFoldDB" id="A0A7W9TMF1"/>
<keyword evidence="1 2" id="KW-0732">Signal</keyword>
<evidence type="ECO:0000313" key="5">
    <source>
        <dbReference type="Proteomes" id="UP000541136"/>
    </source>
</evidence>
<reference evidence="4 5" key="1">
    <citation type="submission" date="2020-08" db="EMBL/GenBank/DDBJ databases">
        <title>Genomic Encyclopedia of Type Strains, Phase IV (KMG-IV): sequencing the most valuable type-strain genomes for metagenomic binning, comparative biology and taxonomic classification.</title>
        <authorList>
            <person name="Goeker M."/>
        </authorList>
    </citation>
    <scope>NUCLEOTIDE SEQUENCE [LARGE SCALE GENOMIC DNA]</scope>
    <source>
        <strain evidence="4 5">DSM 12141</strain>
    </source>
</reference>
<evidence type="ECO:0000256" key="1">
    <source>
        <dbReference type="ARBA" id="ARBA00022729"/>
    </source>
</evidence>
<dbReference type="PANTHER" id="PTHR42860">
    <property type="entry name" value="VITAMIN B12-BINDING PROTEIN"/>
    <property type="match status" value="1"/>
</dbReference>
<dbReference type="RefSeq" id="WP_184142682.1">
    <property type="nucleotide sequence ID" value="NZ_JACHIB010000007.1"/>
</dbReference>
<gene>
    <name evidence="4" type="ORF">HNR28_001468</name>
</gene>
<sequence length="347" mass="35854">MRRRTAGGLAGARRRLPRLAAAACLGLCAAWAAVAGPDLARAGAADAGTVDAGIADAGAADAGVADAGAAYAGAAAVPVAAAAPLATGPVRHGTPPRIVTLAPNATELVYAAGAGADIVGTVLRSDYPPEARAIPRIGDGIQFSEETILTLRPTLVVGWLPSDGTRSLERRLAPLGVPLVYANPKSLDDIPALIRDLGDRLGTRATADAAARGLERRIRALRPAPPPPQTVFIEISADPLYTLGRDPLTNDLLARCGGVNPYATHAIAAPQVSVESVLHLNPQVLIVSPYGRETLAARRAWWAQHGLPAALADRIYAVDPDQLHRPGPRLVDAAEAICADLRDAYAH</sequence>
<feature type="signal peptide" evidence="2">
    <location>
        <begin position="1"/>
        <end position="35"/>
    </location>
</feature>
<dbReference type="Proteomes" id="UP000541136">
    <property type="component" value="Unassembled WGS sequence"/>
</dbReference>
<evidence type="ECO:0000259" key="3">
    <source>
        <dbReference type="PROSITE" id="PS50983"/>
    </source>
</evidence>
<feature type="domain" description="Fe/B12 periplasmic-binding" evidence="3">
    <location>
        <begin position="97"/>
        <end position="347"/>
    </location>
</feature>
<evidence type="ECO:0000256" key="2">
    <source>
        <dbReference type="SAM" id="SignalP"/>
    </source>
</evidence>